<organism evidence="7 8">
    <name type="scientific">Schizosaccharomyces osmophilus</name>
    <dbReference type="NCBI Taxonomy" id="2545709"/>
    <lineage>
        <taxon>Eukaryota</taxon>
        <taxon>Fungi</taxon>
        <taxon>Dikarya</taxon>
        <taxon>Ascomycota</taxon>
        <taxon>Taphrinomycotina</taxon>
        <taxon>Schizosaccharomycetes</taxon>
        <taxon>Schizosaccharomycetales</taxon>
        <taxon>Schizosaccharomycetaceae</taxon>
        <taxon>Schizosaccharomyces</taxon>
    </lineage>
</organism>
<evidence type="ECO:0000256" key="5">
    <source>
        <dbReference type="SAM" id="MobiDB-lite"/>
    </source>
</evidence>
<feature type="compositionally biased region" description="Basic and acidic residues" evidence="5">
    <location>
        <begin position="265"/>
        <end position="275"/>
    </location>
</feature>
<keyword evidence="2 6" id="KW-0812">Transmembrane</keyword>
<gene>
    <name evidence="7" type="primary">dsc2</name>
    <name evidence="7" type="ORF">SOMG_00335</name>
</gene>
<dbReference type="InterPro" id="IPR035952">
    <property type="entry name" value="Rhomboid-like_sf"/>
</dbReference>
<feature type="transmembrane region" description="Helical" evidence="6">
    <location>
        <begin position="57"/>
        <end position="78"/>
    </location>
</feature>
<feature type="region of interest" description="Disordered" evidence="5">
    <location>
        <begin position="252"/>
        <end position="314"/>
    </location>
</feature>
<accession>A0AAE9W7V4</accession>
<proteinExistence type="predicted"/>
<name>A0AAE9W7V4_9SCHI</name>
<reference evidence="7 8" key="1">
    <citation type="journal article" date="2023" name="G3 (Bethesda)">
        <title>A high-quality reference genome for the fission yeast Schizosaccharomyces osmophilus.</title>
        <authorList>
            <person name="Jia G.S."/>
            <person name="Zhang W.C."/>
            <person name="Liang Y."/>
            <person name="Liu X.H."/>
            <person name="Rhind N."/>
            <person name="Pidoux A."/>
            <person name="Brysch-Herzberg M."/>
            <person name="Du L.L."/>
        </authorList>
    </citation>
    <scope>NUCLEOTIDE SEQUENCE [LARGE SCALE GENOMIC DNA]</scope>
    <source>
        <strain evidence="7 8">CBS 15793</strain>
    </source>
</reference>
<evidence type="ECO:0000256" key="2">
    <source>
        <dbReference type="ARBA" id="ARBA00022692"/>
    </source>
</evidence>
<dbReference type="KEGG" id="som:SOMG_00335"/>
<keyword evidence="8" id="KW-1185">Reference proteome</keyword>
<dbReference type="GO" id="GO:0004252">
    <property type="term" value="F:serine-type endopeptidase activity"/>
    <property type="evidence" value="ECO:0007669"/>
    <property type="project" value="TreeGrafter"/>
</dbReference>
<comment type="subcellular location">
    <subcellularLocation>
        <location evidence="1">Membrane</location>
        <topology evidence="1">Multi-pass membrane protein</topology>
    </subcellularLocation>
</comment>
<evidence type="ECO:0000256" key="1">
    <source>
        <dbReference type="ARBA" id="ARBA00004141"/>
    </source>
</evidence>
<dbReference type="EMBL" id="CP115611">
    <property type="protein sequence ID" value="WBW71426.1"/>
    <property type="molecule type" value="Genomic_DNA"/>
</dbReference>
<protein>
    <submittedName>
        <fullName evidence="7">Golgi Dsc E3 ligase complex subunit Dsc2</fullName>
    </submittedName>
</protein>
<dbReference type="SUPFAM" id="SSF144091">
    <property type="entry name" value="Rhomboid-like"/>
    <property type="match status" value="1"/>
</dbReference>
<keyword evidence="4 6" id="KW-0472">Membrane</keyword>
<evidence type="ECO:0000313" key="7">
    <source>
        <dbReference type="EMBL" id="WBW71426.1"/>
    </source>
</evidence>
<evidence type="ECO:0000256" key="4">
    <source>
        <dbReference type="ARBA" id="ARBA00023136"/>
    </source>
</evidence>
<dbReference type="AlphaFoldDB" id="A0AAE9W7V4"/>
<keyword evidence="7" id="KW-0436">Ligase</keyword>
<evidence type="ECO:0000313" key="8">
    <source>
        <dbReference type="Proteomes" id="UP001212411"/>
    </source>
</evidence>
<dbReference type="GO" id="GO:0016020">
    <property type="term" value="C:membrane"/>
    <property type="evidence" value="ECO:0007669"/>
    <property type="project" value="UniProtKB-SubCell"/>
</dbReference>
<feature type="transmembrane region" description="Helical" evidence="6">
    <location>
        <begin position="90"/>
        <end position="115"/>
    </location>
</feature>
<dbReference type="PANTHER" id="PTHR43066">
    <property type="entry name" value="RHOMBOID-RELATED PROTEIN"/>
    <property type="match status" value="1"/>
</dbReference>
<dbReference type="GO" id="GO:0016874">
    <property type="term" value="F:ligase activity"/>
    <property type="evidence" value="ECO:0007669"/>
    <property type="project" value="UniProtKB-KW"/>
</dbReference>
<dbReference type="RefSeq" id="XP_056035669.1">
    <property type="nucleotide sequence ID" value="XM_056179129.1"/>
</dbReference>
<evidence type="ECO:0000256" key="3">
    <source>
        <dbReference type="ARBA" id="ARBA00022989"/>
    </source>
</evidence>
<dbReference type="Proteomes" id="UP001212411">
    <property type="component" value="Chromosome 1"/>
</dbReference>
<dbReference type="PANTHER" id="PTHR43066:SF21">
    <property type="entry name" value="UBIQUITIN-ASSOCIATED DOMAIN-CONTAINING PROTEIN 2"/>
    <property type="match status" value="1"/>
</dbReference>
<sequence>MSSSSNNVPANMEITKFLLIGISTAAVVAGVFGLKPYFHINYTLHLTSHYQYWRLLIWQLVYWNSTEVLQALFILYQARDVERLLGSNKYASFCIYMFAMGTFITPLFCFPLAYLFHNFGYIHPGPTFVVFAILYQYFYVVPSTVYVRFYKIFITDKVQMLFPLLGLALSNPPSSFFNAVLGWTVGMFYCHGFLPYTSWRLPARFVPAVSSSRHIYIRPPHTDSQAPLDFDPSSLFPAFAANFNTNLRADINATNDTGSTNVPDLQRDTTPHSDAEASGFTSSIPRNPSFRSRPSVTRQPSAPVLPAGPASQLYDMISGRSERPELAGVREEDVETVQTIMQTTRAQAVQALSQTNDVQQAVELLLEQQSYES</sequence>
<feature type="compositionally biased region" description="Polar residues" evidence="5">
    <location>
        <begin position="252"/>
        <end position="263"/>
    </location>
</feature>
<feature type="compositionally biased region" description="Polar residues" evidence="5">
    <location>
        <begin position="279"/>
        <end position="300"/>
    </location>
</feature>
<dbReference type="GeneID" id="80873818"/>
<evidence type="ECO:0000256" key="6">
    <source>
        <dbReference type="SAM" id="Phobius"/>
    </source>
</evidence>
<feature type="transmembrane region" description="Helical" evidence="6">
    <location>
        <begin position="121"/>
        <end position="140"/>
    </location>
</feature>
<keyword evidence="3 6" id="KW-1133">Transmembrane helix</keyword>